<dbReference type="EMBL" id="VFPQ01000001">
    <property type="protein sequence ID" value="TQM77533.1"/>
    <property type="molecule type" value="Genomic_DNA"/>
</dbReference>
<evidence type="ECO:0000256" key="1">
    <source>
        <dbReference type="ARBA" id="ARBA00022737"/>
    </source>
</evidence>
<dbReference type="Gene3D" id="1.25.40.10">
    <property type="entry name" value="Tetratricopeptide repeat domain"/>
    <property type="match status" value="1"/>
</dbReference>
<gene>
    <name evidence="5" type="ORF">FHX40_4298</name>
</gene>
<evidence type="ECO:0000313" key="6">
    <source>
        <dbReference type="Proteomes" id="UP000319213"/>
    </source>
</evidence>
<keyword evidence="6" id="KW-1185">Reference proteome</keyword>
<keyword evidence="2" id="KW-0802">TPR repeat</keyword>
<keyword evidence="1" id="KW-0677">Repeat</keyword>
<evidence type="ECO:0000259" key="4">
    <source>
        <dbReference type="Pfam" id="PF20703"/>
    </source>
</evidence>
<organism evidence="5 6">
    <name type="scientific">Thermopolyspora flexuosa</name>
    <dbReference type="NCBI Taxonomy" id="103836"/>
    <lineage>
        <taxon>Bacteria</taxon>
        <taxon>Bacillati</taxon>
        <taxon>Actinomycetota</taxon>
        <taxon>Actinomycetes</taxon>
        <taxon>Streptosporangiales</taxon>
        <taxon>Streptosporangiaceae</taxon>
        <taxon>Thermopolyspora</taxon>
    </lineage>
</organism>
<reference evidence="5 6" key="1">
    <citation type="submission" date="2019-06" db="EMBL/GenBank/DDBJ databases">
        <title>Sequencing the genomes of 1000 actinobacteria strains.</title>
        <authorList>
            <person name="Klenk H.-P."/>
        </authorList>
    </citation>
    <scope>NUCLEOTIDE SEQUENCE [LARGE SCALE GENOMIC DNA]</scope>
    <source>
        <strain evidence="5 6">DSM 43186</strain>
    </source>
</reference>
<feature type="domain" description="Novel STAND NTPase 1" evidence="4">
    <location>
        <begin position="14"/>
        <end position="306"/>
    </location>
</feature>
<evidence type="ECO:0000256" key="2">
    <source>
        <dbReference type="ARBA" id="ARBA00022803"/>
    </source>
</evidence>
<sequence>MTAGTMTTRATVPPYPGTRPFGTRDAPRFFGRGREAEELAGLWRRNRVTVLYGPAGAGRTSLIAAGVLPLVGTPGDEAPPVGRVSYRTVFPVAALPEHNPYTLALLCSLAPHEPVTDLVGWSLRDFLRRWPRRTDSWGRRPPLLVAVDQVEELFADVSHAPGRDRRRRAFVEELAEALDEHDDLRLLLSIREGHLDELAAYERTLGGFARFRLAPLDPEAALEAVRRPLEATARSYAPGVAEGIVEDLAAGTDRVEPALLQAACAALWRALPPDLRVITADAVRAHADVGASLTYFAGRVLGEVAERTGGSFLDLAAWLRAVLGGQATAGEATVPGPVLRMLEDRHLLARTPDGYRVRHPRLIPALRAVTPSAPEPADAGTYLRDALQAMARGELSLAERLADVALRVTPGDELRARAEAEILLGNIAVERGITDEAESRYHAAAALLEACGDTAAVGRLLAAVGRLRLARGDGAEALEELRAAAERLPGDLTVRTELARVLWQLGQPQGAVTVVNSVLSAKGNVPEALRARGEFLADLGDAEGALRDLAQVRRRLPAITRAAHALALARVGRFEPARREIDEALTEAPNSGPVLLYAAQVEALRGEPDAADALARRAEAASEPRLYPHQRGKARLLLSGDRNRPR</sequence>
<dbReference type="AlphaFoldDB" id="A0A543J3X6"/>
<dbReference type="OrthoDB" id="3204522at2"/>
<proteinExistence type="predicted"/>
<comment type="caution">
    <text evidence="5">The sequence shown here is derived from an EMBL/GenBank/DDBJ whole genome shotgun (WGS) entry which is preliminary data.</text>
</comment>
<dbReference type="SUPFAM" id="SSF48452">
    <property type="entry name" value="TPR-like"/>
    <property type="match status" value="1"/>
</dbReference>
<feature type="compositionally biased region" description="Polar residues" evidence="3">
    <location>
        <begin position="1"/>
        <end position="10"/>
    </location>
</feature>
<evidence type="ECO:0000313" key="5">
    <source>
        <dbReference type="EMBL" id="TQM77533.1"/>
    </source>
</evidence>
<dbReference type="PANTHER" id="PTHR45586:SF1">
    <property type="entry name" value="LIPOPOLYSACCHARIDE ASSEMBLY PROTEIN B"/>
    <property type="match status" value="1"/>
</dbReference>
<name>A0A543J3X6_9ACTN</name>
<dbReference type="InterPro" id="IPR027417">
    <property type="entry name" value="P-loop_NTPase"/>
</dbReference>
<dbReference type="InterPro" id="IPR051012">
    <property type="entry name" value="CellSynth/LPSAsmb/PSIAsmb"/>
</dbReference>
<accession>A0A543J3X6</accession>
<feature type="region of interest" description="Disordered" evidence="3">
    <location>
        <begin position="615"/>
        <end position="646"/>
    </location>
</feature>
<dbReference type="Pfam" id="PF20703">
    <property type="entry name" value="nSTAND1"/>
    <property type="match status" value="1"/>
</dbReference>
<protein>
    <submittedName>
        <fullName evidence="5">Tetratricopeptide repeat protein</fullName>
    </submittedName>
</protein>
<dbReference type="InterPro" id="IPR011990">
    <property type="entry name" value="TPR-like_helical_dom_sf"/>
</dbReference>
<dbReference type="Proteomes" id="UP000319213">
    <property type="component" value="Unassembled WGS sequence"/>
</dbReference>
<dbReference type="RefSeq" id="WP_142261245.1">
    <property type="nucleotide sequence ID" value="NZ_BMPV01000002.1"/>
</dbReference>
<dbReference type="Pfam" id="PF14559">
    <property type="entry name" value="TPR_19"/>
    <property type="match status" value="1"/>
</dbReference>
<dbReference type="SUPFAM" id="SSF52540">
    <property type="entry name" value="P-loop containing nucleoside triphosphate hydrolases"/>
    <property type="match status" value="1"/>
</dbReference>
<dbReference type="InterPro" id="IPR049052">
    <property type="entry name" value="nSTAND1"/>
</dbReference>
<feature type="region of interest" description="Disordered" evidence="3">
    <location>
        <begin position="1"/>
        <end position="24"/>
    </location>
</feature>
<dbReference type="PANTHER" id="PTHR45586">
    <property type="entry name" value="TPR REPEAT-CONTAINING PROTEIN PA4667"/>
    <property type="match status" value="1"/>
</dbReference>
<evidence type="ECO:0000256" key="3">
    <source>
        <dbReference type="SAM" id="MobiDB-lite"/>
    </source>
</evidence>